<dbReference type="Proteomes" id="UP000286045">
    <property type="component" value="Unassembled WGS sequence"/>
</dbReference>
<feature type="signal peptide" evidence="3">
    <location>
        <begin position="1"/>
        <end position="19"/>
    </location>
</feature>
<keyword evidence="2 3" id="KW-0378">Hydrolase</keyword>
<comment type="similarity">
    <text evidence="1 3">Belongs to the type-B carboxylesterase/lipase family.</text>
</comment>
<sequence length="552" mass="58940">MYSIQYLALLAAQVLLTAGTPVSLRNGCNELNHTVTVNTTSGVFAPYIDDAFPSVASFPDIAYAQNPTGSLRFAPPVRARPDPNGRVTYATDLPLGCFQYIQTALTGTVSFYSEKSTLFQRGDSANTTEDCLRLSIFAPKAAVERAASSTVEASEDDKNGLPVVVWIHGGGFSFGGTNVPYQLSPSWVERSREHIVVQVQYRLNLLGQPNAAGLVAPHSASGQNENLNFGLLDQRLAVEWVRDNIASFGGDPDRITLWGQSAGAYTADGYLFAWPQNPIIKGVIANSGNAIAIPAYLADATNHTLFSTVAERLGCGGLGPAEELACMRAVPASDIKDYIQGSVGETSAASDGLVLGTVIDNVTLFSDYPGRISAQDAGLYASHIPLLTSTTTDEGTAIVPYEFSGSATATELPSELAGIADGFTLNLECTALQDIKLRASVGATTYQFLYGGNFSDISPVPWLGAYHTADLPMVFGTYGLEGPSTAFEQQVSHRMQDLYLEFIKDPSEGLKRSGWPESTGKLEDPNIMAFAVDDKLQQLASANHWNWGQGCA</sequence>
<dbReference type="InterPro" id="IPR002018">
    <property type="entry name" value="CarbesteraseB"/>
</dbReference>
<dbReference type="Pfam" id="PF00135">
    <property type="entry name" value="COesterase"/>
    <property type="match status" value="1"/>
</dbReference>
<dbReference type="InterPro" id="IPR050309">
    <property type="entry name" value="Type-B_Carboxylest/Lipase"/>
</dbReference>
<dbReference type="SUPFAM" id="SSF53474">
    <property type="entry name" value="alpha/beta-Hydrolases"/>
    <property type="match status" value="1"/>
</dbReference>
<keyword evidence="6" id="KW-1185">Reference proteome</keyword>
<dbReference type="Gene3D" id="3.40.50.1820">
    <property type="entry name" value="alpha/beta hydrolase"/>
    <property type="match status" value="1"/>
</dbReference>
<feature type="domain" description="Carboxylesterase type B" evidence="4">
    <location>
        <begin position="54"/>
        <end position="410"/>
    </location>
</feature>
<dbReference type="GO" id="GO:0016787">
    <property type="term" value="F:hydrolase activity"/>
    <property type="evidence" value="ECO:0007669"/>
    <property type="project" value="UniProtKB-KW"/>
</dbReference>
<dbReference type="InterPro" id="IPR019826">
    <property type="entry name" value="Carboxylesterase_B_AS"/>
</dbReference>
<dbReference type="EMBL" id="RYZI01000024">
    <property type="protein sequence ID" value="RWA13538.1"/>
    <property type="molecule type" value="Genomic_DNA"/>
</dbReference>
<dbReference type="AlphaFoldDB" id="A0A439DGK8"/>
<accession>A0A439DGK8</accession>
<dbReference type="STRING" id="363999.A0A439DGK8"/>
<dbReference type="EC" id="3.1.1.-" evidence="3"/>
<evidence type="ECO:0000256" key="1">
    <source>
        <dbReference type="ARBA" id="ARBA00005964"/>
    </source>
</evidence>
<protein>
    <recommendedName>
        <fullName evidence="3">Carboxylic ester hydrolase</fullName>
        <ecNumber evidence="3">3.1.1.-</ecNumber>
    </recommendedName>
</protein>
<reference evidence="5 6" key="1">
    <citation type="submission" date="2018-12" db="EMBL/GenBank/DDBJ databases">
        <title>Draft genome sequence of Xylaria grammica IHI A82.</title>
        <authorList>
            <person name="Buettner E."/>
            <person name="Kellner H."/>
        </authorList>
    </citation>
    <scope>NUCLEOTIDE SEQUENCE [LARGE SCALE GENOMIC DNA]</scope>
    <source>
        <strain evidence="5 6">IHI A82</strain>
    </source>
</reference>
<gene>
    <name evidence="5" type="ORF">EKO27_g1533</name>
</gene>
<proteinExistence type="inferred from homology"/>
<evidence type="ECO:0000256" key="3">
    <source>
        <dbReference type="RuleBase" id="RU361235"/>
    </source>
</evidence>
<evidence type="ECO:0000313" key="6">
    <source>
        <dbReference type="Proteomes" id="UP000286045"/>
    </source>
</evidence>
<dbReference type="InterPro" id="IPR029058">
    <property type="entry name" value="AB_hydrolase_fold"/>
</dbReference>
<keyword evidence="3" id="KW-0732">Signal</keyword>
<evidence type="ECO:0000259" key="4">
    <source>
        <dbReference type="Pfam" id="PF00135"/>
    </source>
</evidence>
<evidence type="ECO:0000313" key="5">
    <source>
        <dbReference type="EMBL" id="RWA13538.1"/>
    </source>
</evidence>
<dbReference type="PANTHER" id="PTHR11559">
    <property type="entry name" value="CARBOXYLESTERASE"/>
    <property type="match status" value="1"/>
</dbReference>
<name>A0A439DGK8_9PEZI</name>
<organism evidence="5 6">
    <name type="scientific">Xylaria grammica</name>
    <dbReference type="NCBI Taxonomy" id="363999"/>
    <lineage>
        <taxon>Eukaryota</taxon>
        <taxon>Fungi</taxon>
        <taxon>Dikarya</taxon>
        <taxon>Ascomycota</taxon>
        <taxon>Pezizomycotina</taxon>
        <taxon>Sordariomycetes</taxon>
        <taxon>Xylariomycetidae</taxon>
        <taxon>Xylariales</taxon>
        <taxon>Xylariaceae</taxon>
        <taxon>Xylaria</taxon>
    </lineage>
</organism>
<evidence type="ECO:0000256" key="2">
    <source>
        <dbReference type="ARBA" id="ARBA00022801"/>
    </source>
</evidence>
<comment type="caution">
    <text evidence="5">The sequence shown here is derived from an EMBL/GenBank/DDBJ whole genome shotgun (WGS) entry which is preliminary data.</text>
</comment>
<dbReference type="PROSITE" id="PS00122">
    <property type="entry name" value="CARBOXYLESTERASE_B_1"/>
    <property type="match status" value="1"/>
</dbReference>
<feature type="chain" id="PRO_5018817149" description="Carboxylic ester hydrolase" evidence="3">
    <location>
        <begin position="20"/>
        <end position="552"/>
    </location>
</feature>